<organism evidence="1 2">
    <name type="scientific">Persea americana</name>
    <name type="common">Avocado</name>
    <dbReference type="NCBI Taxonomy" id="3435"/>
    <lineage>
        <taxon>Eukaryota</taxon>
        <taxon>Viridiplantae</taxon>
        <taxon>Streptophyta</taxon>
        <taxon>Embryophyta</taxon>
        <taxon>Tracheophyta</taxon>
        <taxon>Spermatophyta</taxon>
        <taxon>Magnoliopsida</taxon>
        <taxon>Magnoliidae</taxon>
        <taxon>Laurales</taxon>
        <taxon>Lauraceae</taxon>
        <taxon>Persea</taxon>
    </lineage>
</organism>
<dbReference type="EMBL" id="CM056810">
    <property type="protein sequence ID" value="KAJ8646010.1"/>
    <property type="molecule type" value="Genomic_DNA"/>
</dbReference>
<reference evidence="1 2" key="1">
    <citation type="journal article" date="2022" name="Hortic Res">
        <title>A haplotype resolved chromosomal level avocado genome allows analysis of novel avocado genes.</title>
        <authorList>
            <person name="Nath O."/>
            <person name="Fletcher S.J."/>
            <person name="Hayward A."/>
            <person name="Shaw L.M."/>
            <person name="Masouleh A.K."/>
            <person name="Furtado A."/>
            <person name="Henry R.J."/>
            <person name="Mitter N."/>
        </authorList>
    </citation>
    <scope>NUCLEOTIDE SEQUENCE [LARGE SCALE GENOMIC DNA]</scope>
    <source>
        <strain evidence="2">cv. Hass</strain>
    </source>
</reference>
<keyword evidence="2" id="KW-1185">Reference proteome</keyword>
<sequence length="426" mass="48587">MLLMLYVEMNDARREDVWFLNSGCSNHMCGDKSLFCDLNEDFRQKGKLGNNTRMAVLGKGNVRLTDLAHLWHCRYGHLSYKGLRTLQFKKIVHGMPQFKSPSTVCANCMIGKQHRDSIPQKSNWRATEKLQLVHADLYGPISPISNSQKRTKLDAKSFTCVLLGVSEESKAYRLYDPVAKKVVISRDVVFEEDTEAVNAENDGAMSGEEEEVTEEPVGSPQTGENGRESSSSDERRARRPPGWMRDYASGEELLEEEDINVNLALFDSADPVHFEEAVKHNNWRIAMDMEIKAIKRNNTWELTDLPTDDLIFTGNDELMFAEFKNSMLREFDMTDLGRMRFFLGIEVLQRSDGIYICQIKYALEVLKRFRMENSNSVHNPIVPGAVELVYCGTQDQLADMMTKPLTLDAFQRSWSQLGVCQVPELN</sequence>
<name>A0ACC2MKU8_PERAE</name>
<proteinExistence type="predicted"/>
<accession>A0ACC2MKU8</accession>
<evidence type="ECO:0000313" key="1">
    <source>
        <dbReference type="EMBL" id="KAJ8646010.1"/>
    </source>
</evidence>
<gene>
    <name evidence="1" type="ORF">MRB53_007758</name>
</gene>
<dbReference type="Proteomes" id="UP001234297">
    <property type="component" value="Chromosome 2"/>
</dbReference>
<protein>
    <submittedName>
        <fullName evidence="1">Uncharacterized protein</fullName>
    </submittedName>
</protein>
<evidence type="ECO:0000313" key="2">
    <source>
        <dbReference type="Proteomes" id="UP001234297"/>
    </source>
</evidence>
<comment type="caution">
    <text evidence="1">The sequence shown here is derived from an EMBL/GenBank/DDBJ whole genome shotgun (WGS) entry which is preliminary data.</text>
</comment>